<dbReference type="Pfam" id="PF02424">
    <property type="entry name" value="ApbE"/>
    <property type="match status" value="1"/>
</dbReference>
<dbReference type="eggNOG" id="COG1477">
    <property type="taxonomic scope" value="Bacteria"/>
</dbReference>
<comment type="caution">
    <text evidence="12">The sequence shown here is derived from an EMBL/GenBank/DDBJ whole genome shotgun (WGS) entry which is preliminary data.</text>
</comment>
<dbReference type="GO" id="GO:0016740">
    <property type="term" value="F:transferase activity"/>
    <property type="evidence" value="ECO:0007669"/>
    <property type="project" value="UniProtKB-KW"/>
</dbReference>
<evidence type="ECO:0000256" key="10">
    <source>
        <dbReference type="ARBA" id="ARBA00048540"/>
    </source>
</evidence>
<reference evidence="12 13" key="1">
    <citation type="submission" date="2012-08" db="EMBL/GenBank/DDBJ databases">
        <title>Whole genome shotgun sequence of Kineosphaera limosa NBRC 100340.</title>
        <authorList>
            <person name="Yoshida I."/>
            <person name="Isaki S."/>
            <person name="Hosoyama A."/>
            <person name="Tsuchikane K."/>
            <person name="Katsumata H."/>
            <person name="Ando Y."/>
            <person name="Ohji S."/>
            <person name="Hamada M."/>
            <person name="Tamura T."/>
            <person name="Yamazoe A."/>
            <person name="Yamazaki S."/>
            <person name="Fujita N."/>
        </authorList>
    </citation>
    <scope>NUCLEOTIDE SEQUENCE [LARGE SCALE GENOMIC DNA]</scope>
    <source>
        <strain evidence="12 13">NBRC 100340</strain>
    </source>
</reference>
<dbReference type="SUPFAM" id="SSF143631">
    <property type="entry name" value="ApbE-like"/>
    <property type="match status" value="1"/>
</dbReference>
<dbReference type="EC" id="2.7.1.180" evidence="2"/>
<evidence type="ECO:0000256" key="7">
    <source>
        <dbReference type="ARBA" id="ARBA00022827"/>
    </source>
</evidence>
<dbReference type="GO" id="GO:0046872">
    <property type="term" value="F:metal ion binding"/>
    <property type="evidence" value="ECO:0007669"/>
    <property type="project" value="UniProtKB-KW"/>
</dbReference>
<gene>
    <name evidence="12" type="ORF">KILIM_013_00180</name>
</gene>
<evidence type="ECO:0000256" key="3">
    <source>
        <dbReference type="ARBA" id="ARBA00016337"/>
    </source>
</evidence>
<dbReference type="Proteomes" id="UP000008366">
    <property type="component" value="Unassembled WGS sequence"/>
</dbReference>
<keyword evidence="7" id="KW-0274">FAD</keyword>
<evidence type="ECO:0000256" key="8">
    <source>
        <dbReference type="ARBA" id="ARBA00022842"/>
    </source>
</evidence>
<sequence>MSALAEAEFRAIGTRHNILALSPHTLTEATRIARERLAELDLAASRFRADSELSRLAALAAEREASVQVSPLLLDQLLAARRAFVLSGGIVDATVGAAVIANGYDADLEVVRSRSAPWPATVGASSRSANGALGSRVANLGATGPGATGPAAIPGWDRIELDEATRRVTVPRGTVIDLGATAKAHAADLIARELAARLPGGFLVNLGGDIATSGDLPACGWRVGVQTADGAVGQVVELRGQALATSSTQLRTWATTGGAAHHIVDPRTGRPAPTVWAQVSCVAANALEANIASTAAIVLGEAAPAWLSAHGIPARLDRLDGGIVTTPGWPAPEADSPDPTAPDKTAPDKTMPDKAAPAKAAPDQTTRQAARS</sequence>
<protein>
    <recommendedName>
        <fullName evidence="3">FAD:protein FMN transferase</fullName>
        <ecNumber evidence="2">2.7.1.180</ecNumber>
    </recommendedName>
    <alternativeName>
        <fullName evidence="9">Flavin transferase</fullName>
    </alternativeName>
</protein>
<evidence type="ECO:0000256" key="9">
    <source>
        <dbReference type="ARBA" id="ARBA00031306"/>
    </source>
</evidence>
<evidence type="ECO:0000256" key="5">
    <source>
        <dbReference type="ARBA" id="ARBA00022679"/>
    </source>
</evidence>
<comment type="catalytic activity">
    <reaction evidence="10">
        <text>L-threonyl-[protein] + FAD = FMN-L-threonyl-[protein] + AMP + H(+)</text>
        <dbReference type="Rhea" id="RHEA:36847"/>
        <dbReference type="Rhea" id="RHEA-COMP:11060"/>
        <dbReference type="Rhea" id="RHEA-COMP:11061"/>
        <dbReference type="ChEBI" id="CHEBI:15378"/>
        <dbReference type="ChEBI" id="CHEBI:30013"/>
        <dbReference type="ChEBI" id="CHEBI:57692"/>
        <dbReference type="ChEBI" id="CHEBI:74257"/>
        <dbReference type="ChEBI" id="CHEBI:456215"/>
        <dbReference type="EC" id="2.7.1.180"/>
    </reaction>
</comment>
<dbReference type="InterPro" id="IPR003374">
    <property type="entry name" value="ApbE-like_sf"/>
</dbReference>
<feature type="compositionally biased region" description="Low complexity" evidence="11">
    <location>
        <begin position="353"/>
        <end position="366"/>
    </location>
</feature>
<keyword evidence="8" id="KW-0460">Magnesium</keyword>
<dbReference type="PANTHER" id="PTHR30040:SF2">
    <property type="entry name" value="FAD:PROTEIN FMN TRANSFERASE"/>
    <property type="match status" value="1"/>
</dbReference>
<comment type="cofactor">
    <cofactor evidence="1">
        <name>Mg(2+)</name>
        <dbReference type="ChEBI" id="CHEBI:18420"/>
    </cofactor>
</comment>
<proteinExistence type="predicted"/>
<keyword evidence="4" id="KW-0285">Flavoprotein</keyword>
<dbReference type="AlphaFoldDB" id="K6VFB9"/>
<keyword evidence="13" id="KW-1185">Reference proteome</keyword>
<name>K6VFB9_9MICO</name>
<evidence type="ECO:0000256" key="4">
    <source>
        <dbReference type="ARBA" id="ARBA00022630"/>
    </source>
</evidence>
<evidence type="ECO:0000256" key="11">
    <source>
        <dbReference type="SAM" id="MobiDB-lite"/>
    </source>
</evidence>
<evidence type="ECO:0000313" key="12">
    <source>
        <dbReference type="EMBL" id="GAB94863.1"/>
    </source>
</evidence>
<dbReference type="RefSeq" id="WP_006591395.1">
    <property type="nucleotide sequence ID" value="NZ_BAHD01000013.1"/>
</dbReference>
<dbReference type="STRING" id="1184609.KILIM_013_00180"/>
<dbReference type="Gene3D" id="3.10.520.10">
    <property type="entry name" value="ApbE-like domains"/>
    <property type="match status" value="1"/>
</dbReference>
<organism evidence="12 13">
    <name type="scientific">Kineosphaera limosa NBRC 100340</name>
    <dbReference type="NCBI Taxonomy" id="1184609"/>
    <lineage>
        <taxon>Bacteria</taxon>
        <taxon>Bacillati</taxon>
        <taxon>Actinomycetota</taxon>
        <taxon>Actinomycetes</taxon>
        <taxon>Micrococcales</taxon>
        <taxon>Dermatophilaceae</taxon>
        <taxon>Kineosphaera</taxon>
    </lineage>
</organism>
<dbReference type="EMBL" id="BAHD01000013">
    <property type="protein sequence ID" value="GAB94863.1"/>
    <property type="molecule type" value="Genomic_DNA"/>
</dbReference>
<accession>K6VFB9</accession>
<evidence type="ECO:0000256" key="1">
    <source>
        <dbReference type="ARBA" id="ARBA00001946"/>
    </source>
</evidence>
<feature type="region of interest" description="Disordered" evidence="11">
    <location>
        <begin position="323"/>
        <end position="372"/>
    </location>
</feature>
<keyword evidence="5" id="KW-0808">Transferase</keyword>
<dbReference type="PANTHER" id="PTHR30040">
    <property type="entry name" value="THIAMINE BIOSYNTHESIS LIPOPROTEIN APBE"/>
    <property type="match status" value="1"/>
</dbReference>
<keyword evidence="6" id="KW-0479">Metal-binding</keyword>
<evidence type="ECO:0000313" key="13">
    <source>
        <dbReference type="Proteomes" id="UP000008366"/>
    </source>
</evidence>
<dbReference type="OrthoDB" id="9778595at2"/>
<dbReference type="InterPro" id="IPR024932">
    <property type="entry name" value="ApbE"/>
</dbReference>
<evidence type="ECO:0000256" key="2">
    <source>
        <dbReference type="ARBA" id="ARBA00011955"/>
    </source>
</evidence>
<evidence type="ECO:0000256" key="6">
    <source>
        <dbReference type="ARBA" id="ARBA00022723"/>
    </source>
</evidence>